<dbReference type="AlphaFoldDB" id="A0A8S1H895"/>
<accession>A0A8S1H895</accession>
<proteinExistence type="predicted"/>
<evidence type="ECO:0000313" key="2">
    <source>
        <dbReference type="Proteomes" id="UP000835052"/>
    </source>
</evidence>
<keyword evidence="2" id="KW-1185">Reference proteome</keyword>
<dbReference type="OrthoDB" id="5868301at2759"/>
<sequence length="133" mass="14519">MPQMQLAGYTTINVPMQYLQGGMNPYMMQNGMAQMGHPMMQQMMPLSPYGMMNPMMMGGSFMNQAGVIANSIAPNPIVEQASYLSLINDKENFQTSGCSWDLAQLKCTDAFGLCKGGCRDFAVIAAASLHDCR</sequence>
<organism evidence="1 2">
    <name type="scientific">Caenorhabditis auriculariae</name>
    <dbReference type="NCBI Taxonomy" id="2777116"/>
    <lineage>
        <taxon>Eukaryota</taxon>
        <taxon>Metazoa</taxon>
        <taxon>Ecdysozoa</taxon>
        <taxon>Nematoda</taxon>
        <taxon>Chromadorea</taxon>
        <taxon>Rhabditida</taxon>
        <taxon>Rhabditina</taxon>
        <taxon>Rhabditomorpha</taxon>
        <taxon>Rhabditoidea</taxon>
        <taxon>Rhabditidae</taxon>
        <taxon>Peloderinae</taxon>
        <taxon>Caenorhabditis</taxon>
    </lineage>
</organism>
<dbReference type="Proteomes" id="UP000835052">
    <property type="component" value="Unassembled WGS sequence"/>
</dbReference>
<protein>
    <submittedName>
        <fullName evidence="1">Uncharacterized protein</fullName>
    </submittedName>
</protein>
<evidence type="ECO:0000313" key="1">
    <source>
        <dbReference type="EMBL" id="CAD6191645.1"/>
    </source>
</evidence>
<dbReference type="EMBL" id="CAJGYM010000022">
    <property type="protein sequence ID" value="CAD6191645.1"/>
    <property type="molecule type" value="Genomic_DNA"/>
</dbReference>
<name>A0A8S1H895_9PELO</name>
<gene>
    <name evidence="1" type="ORF">CAUJ_LOCUS7564</name>
</gene>
<comment type="caution">
    <text evidence="1">The sequence shown here is derived from an EMBL/GenBank/DDBJ whole genome shotgun (WGS) entry which is preliminary data.</text>
</comment>
<reference evidence="1" key="1">
    <citation type="submission" date="2020-10" db="EMBL/GenBank/DDBJ databases">
        <authorList>
            <person name="Kikuchi T."/>
        </authorList>
    </citation>
    <scope>NUCLEOTIDE SEQUENCE</scope>
    <source>
        <strain evidence="1">NKZ352</strain>
    </source>
</reference>